<dbReference type="Gene3D" id="1.10.287.80">
    <property type="entry name" value="ATP synthase, gamma subunit, helix hairpin domain"/>
    <property type="match status" value="2"/>
</dbReference>
<dbReference type="RefSeq" id="WP_256602798.1">
    <property type="nucleotide sequence ID" value="NZ_JANIBJ010000022.1"/>
</dbReference>
<keyword evidence="4" id="KW-0813">Transport</keyword>
<protein>
    <submittedName>
        <fullName evidence="10">F0F1 ATP synthase subunit gamma</fullName>
    </submittedName>
</protein>
<comment type="function">
    <text evidence="1">Produces ATP from ADP in the presence of a proton gradient across the membrane. The gamma chain is believed to be important in regulating ATPase activity and the flow of protons through the CF(0) complex.</text>
</comment>
<evidence type="ECO:0000313" key="10">
    <source>
        <dbReference type="EMBL" id="MCQ8104954.1"/>
    </source>
</evidence>
<name>A0ABT1THM0_9GAMM</name>
<comment type="similarity">
    <text evidence="3">Belongs to the ATPase gamma chain family.</text>
</comment>
<keyword evidence="8" id="KW-0139">CF(1)</keyword>
<evidence type="ECO:0000256" key="9">
    <source>
        <dbReference type="ARBA" id="ARBA00023310"/>
    </source>
</evidence>
<keyword evidence="11" id="KW-1185">Reference proteome</keyword>
<evidence type="ECO:0000256" key="6">
    <source>
        <dbReference type="ARBA" id="ARBA00023065"/>
    </source>
</evidence>
<dbReference type="CDD" id="cd12151">
    <property type="entry name" value="F1-ATPase_gamma"/>
    <property type="match status" value="1"/>
</dbReference>
<evidence type="ECO:0000256" key="3">
    <source>
        <dbReference type="ARBA" id="ARBA00007681"/>
    </source>
</evidence>
<evidence type="ECO:0000256" key="8">
    <source>
        <dbReference type="ARBA" id="ARBA00023196"/>
    </source>
</evidence>
<dbReference type="PANTHER" id="PTHR11693">
    <property type="entry name" value="ATP SYNTHASE GAMMA CHAIN"/>
    <property type="match status" value="1"/>
</dbReference>
<evidence type="ECO:0000256" key="7">
    <source>
        <dbReference type="ARBA" id="ARBA00023136"/>
    </source>
</evidence>
<evidence type="ECO:0000313" key="11">
    <source>
        <dbReference type="Proteomes" id="UP001524499"/>
    </source>
</evidence>
<dbReference type="Pfam" id="PF00231">
    <property type="entry name" value="ATP-synt"/>
    <property type="match status" value="1"/>
</dbReference>
<evidence type="ECO:0000256" key="4">
    <source>
        <dbReference type="ARBA" id="ARBA00022448"/>
    </source>
</evidence>
<dbReference type="InterPro" id="IPR000131">
    <property type="entry name" value="ATP_synth_F1_gsu"/>
</dbReference>
<sequence>METEQTLRHRIGTVRDLHAIVRTLKALAAVNVRQCDAALNALRDYTQTVELGLRAVLRYNAVKTPDTIRPPARLAALIFGSDVGLCGRFNEELAAFSLAQMRDLPSQPAERAVLAIGSRIQTRLIELGHPVADTLPTPGSASAIGATVRLLLEKVEAWREQGMQRVLLFYSQSGSPTLLQLIPVDLNRFGRPNRTPWPSRTLPRHTLDDEPLLAALIRQHLFICLFRACAESSASEHQMRLRTTQAAEKNIQETLDALEAEFRMRRQDSIDAELLEIGAGFEAVKNDRNG</sequence>
<comment type="subcellular location">
    <subcellularLocation>
        <location evidence="2">Membrane</location>
        <topology evidence="2">Peripheral membrane protein</topology>
    </subcellularLocation>
</comment>
<dbReference type="SUPFAM" id="SSF52943">
    <property type="entry name" value="ATP synthase (F1-ATPase), gamma subunit"/>
    <property type="match status" value="1"/>
</dbReference>
<evidence type="ECO:0000256" key="2">
    <source>
        <dbReference type="ARBA" id="ARBA00004170"/>
    </source>
</evidence>
<keyword evidence="5" id="KW-0375">Hydrogen ion transport</keyword>
<keyword evidence="7" id="KW-0472">Membrane</keyword>
<evidence type="ECO:0000256" key="5">
    <source>
        <dbReference type="ARBA" id="ARBA00022781"/>
    </source>
</evidence>
<dbReference type="PANTHER" id="PTHR11693:SF22">
    <property type="entry name" value="ATP SYNTHASE SUBUNIT GAMMA, MITOCHONDRIAL"/>
    <property type="match status" value="1"/>
</dbReference>
<accession>A0ABT1THM0</accession>
<keyword evidence="9" id="KW-0066">ATP synthesis</keyword>
<evidence type="ECO:0000256" key="1">
    <source>
        <dbReference type="ARBA" id="ARBA00003456"/>
    </source>
</evidence>
<reference evidence="10 11" key="1">
    <citation type="submission" date="2022-07" db="EMBL/GenBank/DDBJ databases">
        <title>Methylomonas rivi sp. nov., Methylomonas rosea sp. nov., Methylomonas aureus sp. nov. and Methylomonas subterranea sp. nov., four novel methanotrophs isolated from a freshwater creek and the deep terrestrial subsurface.</title>
        <authorList>
            <person name="Abin C."/>
            <person name="Sankaranarayanan K."/>
            <person name="Garner C."/>
            <person name="Sindelar R."/>
            <person name="Kotary K."/>
            <person name="Garner R."/>
            <person name="Barclay S."/>
            <person name="Lawson P."/>
            <person name="Krumholz L."/>
        </authorList>
    </citation>
    <scope>NUCLEOTIDE SEQUENCE [LARGE SCALE GENOMIC DNA]</scope>
    <source>
        <strain evidence="10 11">SURF-2</strain>
    </source>
</reference>
<organism evidence="10 11">
    <name type="scientific">Methylomonas subterranea</name>
    <dbReference type="NCBI Taxonomy" id="2952225"/>
    <lineage>
        <taxon>Bacteria</taxon>
        <taxon>Pseudomonadati</taxon>
        <taxon>Pseudomonadota</taxon>
        <taxon>Gammaproteobacteria</taxon>
        <taxon>Methylococcales</taxon>
        <taxon>Methylococcaceae</taxon>
        <taxon>Methylomonas</taxon>
    </lineage>
</organism>
<gene>
    <name evidence="10" type="ORF">NP590_12635</name>
</gene>
<comment type="caution">
    <text evidence="10">The sequence shown here is derived from an EMBL/GenBank/DDBJ whole genome shotgun (WGS) entry which is preliminary data.</text>
</comment>
<proteinExistence type="inferred from homology"/>
<keyword evidence="6" id="KW-0406">Ion transport</keyword>
<dbReference type="PRINTS" id="PR00126">
    <property type="entry name" value="ATPASEGAMMA"/>
</dbReference>
<dbReference type="EMBL" id="JANIBJ010000022">
    <property type="protein sequence ID" value="MCQ8104954.1"/>
    <property type="molecule type" value="Genomic_DNA"/>
</dbReference>
<dbReference type="Proteomes" id="UP001524499">
    <property type="component" value="Unassembled WGS sequence"/>
</dbReference>
<dbReference type="InterPro" id="IPR035968">
    <property type="entry name" value="ATP_synth_F1_ATPase_gsu"/>
</dbReference>